<dbReference type="Proteomes" id="UP000033882">
    <property type="component" value="Unassembled WGS sequence"/>
</dbReference>
<comment type="caution">
    <text evidence="1">The sequence shown here is derived from an EMBL/GenBank/DDBJ whole genome shotgun (WGS) entry which is preliminary data.</text>
</comment>
<protein>
    <submittedName>
        <fullName evidence="1">Uncharacterized protein</fullName>
    </submittedName>
</protein>
<reference evidence="1 2" key="1">
    <citation type="journal article" date="2015" name="Nature">
        <title>rRNA introns, odd ribosomes, and small enigmatic genomes across a large radiation of phyla.</title>
        <authorList>
            <person name="Brown C.T."/>
            <person name="Hug L.A."/>
            <person name="Thomas B.C."/>
            <person name="Sharon I."/>
            <person name="Castelle C.J."/>
            <person name="Singh A."/>
            <person name="Wilkins M.J."/>
            <person name="Williams K.H."/>
            <person name="Banfield J.F."/>
        </authorList>
    </citation>
    <scope>NUCLEOTIDE SEQUENCE [LARGE SCALE GENOMIC DNA]</scope>
</reference>
<sequence>MSFPEPLFEDSAVETITFASDFVQTSDTNGILYAYVNDSFVRAYELSKKGIIAWLPG</sequence>
<proteinExistence type="predicted"/>
<evidence type="ECO:0000313" key="2">
    <source>
        <dbReference type="Proteomes" id="UP000033882"/>
    </source>
</evidence>
<name>A0A0G1U7X3_9BACT</name>
<organism evidence="1 2">
    <name type="scientific">Candidatus Wolfebacteria bacterium GW2011_GWA2_47_9b</name>
    <dbReference type="NCBI Taxonomy" id="1619005"/>
    <lineage>
        <taxon>Bacteria</taxon>
        <taxon>Candidatus Wolfeibacteriota</taxon>
    </lineage>
</organism>
<evidence type="ECO:0000313" key="1">
    <source>
        <dbReference type="EMBL" id="KKU90236.1"/>
    </source>
</evidence>
<dbReference type="AlphaFoldDB" id="A0A0G1U7X3"/>
<gene>
    <name evidence="1" type="ORF">UY19_C0005G0039</name>
</gene>
<accession>A0A0G1U7X3</accession>
<dbReference type="EMBL" id="LCPB01000005">
    <property type="protein sequence ID" value="KKU90236.1"/>
    <property type="molecule type" value="Genomic_DNA"/>
</dbReference>